<comment type="subunit">
    <text evidence="5">The Tol-Pal system is composed of five core proteins: the inner membrane proteins TolA, TolQ and TolR, the periplasmic protein TolB and the outer membrane protein Pal. They form a network linking the inner and outer membranes and the peptidoglycan layer.</text>
</comment>
<dbReference type="Pfam" id="PF07676">
    <property type="entry name" value="PD40"/>
    <property type="match status" value="4"/>
</dbReference>
<name>A0A6J4U3B5_9SPHN</name>
<feature type="domain" description="TolB N-terminal" evidence="7">
    <location>
        <begin position="37"/>
        <end position="150"/>
    </location>
</feature>
<dbReference type="InterPro" id="IPR007195">
    <property type="entry name" value="TolB_N"/>
</dbReference>
<evidence type="ECO:0000256" key="2">
    <source>
        <dbReference type="ARBA" id="ARBA00009820"/>
    </source>
</evidence>
<evidence type="ECO:0000256" key="5">
    <source>
        <dbReference type="HAMAP-Rule" id="MF_00671"/>
    </source>
</evidence>
<dbReference type="PANTHER" id="PTHR36842">
    <property type="entry name" value="PROTEIN TOLB HOMOLOG"/>
    <property type="match status" value="1"/>
</dbReference>
<dbReference type="NCBIfam" id="TIGR02800">
    <property type="entry name" value="propeller_TolB"/>
    <property type="match status" value="1"/>
</dbReference>
<reference evidence="8" key="1">
    <citation type="submission" date="2020-02" db="EMBL/GenBank/DDBJ databases">
        <authorList>
            <person name="Meier V. D."/>
        </authorList>
    </citation>
    <scope>NUCLEOTIDE SEQUENCE</scope>
    <source>
        <strain evidence="8">AVDCRST_MAG91</strain>
    </source>
</reference>
<keyword evidence="3 5" id="KW-0732">Signal</keyword>
<keyword evidence="4 5" id="KW-0574">Periplasm</keyword>
<evidence type="ECO:0000313" key="8">
    <source>
        <dbReference type="EMBL" id="CAA9539547.1"/>
    </source>
</evidence>
<dbReference type="EMBL" id="CADCVX010000648">
    <property type="protein sequence ID" value="CAA9539547.1"/>
    <property type="molecule type" value="Genomic_DNA"/>
</dbReference>
<comment type="similarity">
    <text evidence="2 5">Belongs to the TolB family.</text>
</comment>
<dbReference type="GO" id="GO:0042597">
    <property type="term" value="C:periplasmic space"/>
    <property type="evidence" value="ECO:0007669"/>
    <property type="project" value="UniProtKB-SubCell"/>
</dbReference>
<dbReference type="GO" id="GO:0017038">
    <property type="term" value="P:protein import"/>
    <property type="evidence" value="ECO:0007669"/>
    <property type="project" value="InterPro"/>
</dbReference>
<sequence precursor="true">MMSAFHCSLGLLATILFLPTALAAQGQPAAPADGELLEVDVEGGISQPLPIAVPVMPTPRSTPTPEGDTASLGRQVAEIVAGDLRSSGLFTPVGPSGLPSVSFAQVTAPSFDAWRPMNASALVQGFVQANADGNLTVGCYLYDVAAGTKLTRQGFTVAPANWRRAAHKCADAVYGRLTGEGAYFDTRLVYVAETGPKTRRVKRIAVMDADGSNHRFLTQGTSTVLTPRFSPLGGQLVYMTYADKVPRAYVLDLASGRQRPLVPGNAMTFAARYSPDGRNILFSMAVNGNTDVYRVSADGGSPQRLTVAPGIDTGGSYSPDGSRIVFESDRGGTQQLYVMGADGSNQRRISFGGGSYATPVWSPRGDQIAFTRIGGGRFRIGVMTPSGSGEKLLTESWQDEGPSWAPNGRVVMFHRTAQGSGKADLWSVDLTGVNERRIPTPQDGSDPSWSPLLK</sequence>
<accession>A0A6J4U3B5</accession>
<feature type="region of interest" description="Disordered" evidence="6">
    <location>
        <begin position="435"/>
        <end position="454"/>
    </location>
</feature>
<proteinExistence type="inferred from homology"/>
<feature type="chain" id="PRO_5027178553" description="Tol-Pal system protein TolB" evidence="5">
    <location>
        <begin position="24"/>
        <end position="454"/>
    </location>
</feature>
<dbReference type="Gene3D" id="3.40.50.10070">
    <property type="entry name" value="TolB, N-terminal domain"/>
    <property type="match status" value="1"/>
</dbReference>
<dbReference type="InterPro" id="IPR011042">
    <property type="entry name" value="6-blade_b-propeller_TolB-like"/>
</dbReference>
<comment type="function">
    <text evidence="5">Part of the Tol-Pal system, which plays a role in outer membrane invagination during cell division and is important for maintaining outer membrane integrity.</text>
</comment>
<feature type="signal peptide" evidence="5">
    <location>
        <begin position="1"/>
        <end position="23"/>
    </location>
</feature>
<evidence type="ECO:0000256" key="6">
    <source>
        <dbReference type="SAM" id="MobiDB-lite"/>
    </source>
</evidence>
<dbReference type="Pfam" id="PF04052">
    <property type="entry name" value="TolB_N"/>
    <property type="match status" value="1"/>
</dbReference>
<comment type="subcellular location">
    <subcellularLocation>
        <location evidence="1 5">Periplasm</location>
    </subcellularLocation>
</comment>
<dbReference type="HAMAP" id="MF_00671">
    <property type="entry name" value="TolB"/>
    <property type="match status" value="1"/>
</dbReference>
<dbReference type="InterPro" id="IPR011659">
    <property type="entry name" value="WD40"/>
</dbReference>
<evidence type="ECO:0000256" key="4">
    <source>
        <dbReference type="ARBA" id="ARBA00022764"/>
    </source>
</evidence>
<dbReference type="GO" id="GO:0051301">
    <property type="term" value="P:cell division"/>
    <property type="evidence" value="ECO:0007669"/>
    <property type="project" value="UniProtKB-UniRule"/>
</dbReference>
<gene>
    <name evidence="5" type="primary">tolB</name>
    <name evidence="8" type="ORF">AVDCRST_MAG91-3714</name>
</gene>
<organism evidence="8">
    <name type="scientific">uncultured Sphingomonadaceae bacterium</name>
    <dbReference type="NCBI Taxonomy" id="169976"/>
    <lineage>
        <taxon>Bacteria</taxon>
        <taxon>Pseudomonadati</taxon>
        <taxon>Pseudomonadota</taxon>
        <taxon>Alphaproteobacteria</taxon>
        <taxon>Sphingomonadales</taxon>
        <taxon>Sphingomonadaceae</taxon>
        <taxon>environmental samples</taxon>
    </lineage>
</organism>
<dbReference type="AlphaFoldDB" id="A0A6J4U3B5"/>
<dbReference type="SUPFAM" id="SSF52964">
    <property type="entry name" value="TolB, N-terminal domain"/>
    <property type="match status" value="1"/>
</dbReference>
<dbReference type="InterPro" id="IPR014167">
    <property type="entry name" value="Tol-Pal_TolB"/>
</dbReference>
<evidence type="ECO:0000259" key="7">
    <source>
        <dbReference type="Pfam" id="PF04052"/>
    </source>
</evidence>
<dbReference type="Gene3D" id="2.120.10.30">
    <property type="entry name" value="TolB, C-terminal domain"/>
    <property type="match status" value="1"/>
</dbReference>
<dbReference type="PANTHER" id="PTHR36842:SF1">
    <property type="entry name" value="PROTEIN TOLB"/>
    <property type="match status" value="1"/>
</dbReference>
<evidence type="ECO:0000256" key="3">
    <source>
        <dbReference type="ARBA" id="ARBA00022729"/>
    </source>
</evidence>
<evidence type="ECO:0000256" key="1">
    <source>
        <dbReference type="ARBA" id="ARBA00004418"/>
    </source>
</evidence>
<dbReference type="SUPFAM" id="SSF69304">
    <property type="entry name" value="Tricorn protease N-terminal domain"/>
    <property type="match status" value="1"/>
</dbReference>
<keyword evidence="5" id="KW-0132">Cell division</keyword>
<keyword evidence="5" id="KW-0131">Cell cycle</keyword>
<protein>
    <recommendedName>
        <fullName evidence="5">Tol-Pal system protein TolB</fullName>
    </recommendedName>
</protein>